<reference evidence="6" key="2">
    <citation type="journal article" date="2018" name="Plant J.">
        <title>The Sorghum bicolor reference genome: improved assembly, gene annotations, a transcriptome atlas, and signatures of genome organization.</title>
        <authorList>
            <person name="McCormick R.F."/>
            <person name="Truong S.K."/>
            <person name="Sreedasyam A."/>
            <person name="Jenkins J."/>
            <person name="Shu S."/>
            <person name="Sims D."/>
            <person name="Kennedy M."/>
            <person name="Amirebrahimi M."/>
            <person name="Weers B.D."/>
            <person name="McKinley B."/>
            <person name="Mattison A."/>
            <person name="Morishige D.T."/>
            <person name="Grimwood J."/>
            <person name="Schmutz J."/>
            <person name="Mullet J.E."/>
        </authorList>
    </citation>
    <scope>NUCLEOTIDE SEQUENCE [LARGE SCALE GENOMIC DNA]</scope>
    <source>
        <strain evidence="6">cv. BTx623</strain>
    </source>
</reference>
<evidence type="ECO:0000256" key="4">
    <source>
        <dbReference type="RuleBase" id="RU000461"/>
    </source>
</evidence>
<dbReference type="InterPro" id="IPR001128">
    <property type="entry name" value="Cyt_P450"/>
</dbReference>
<sequence length="444" mass="50919">MGLPVIGETLQLLKSSPSLDIPDFYKLRFKRYGNLFKTSFVGEPVVVSMDMEFNRFVFRQNDKLFQLWYPETMMSILGKKTTATGIGQIHKHMRSIIAPLYAPKNLKAAFISEMERIVAESLRLWATKPSIDVKEAFTDLLFGITVKKVIGLEPESPRSRELRKKFELFFQGLISFPLCVPGTKFYQSIQARKYVQKVIKDLLKQRISAPQRQNGDFLDILVEDLQSGEALVDENFMVDVVSGFIFAGIALTPTTLALVVLPHLGMKFLTDNPNVVEALKEEHEAILKKREEKNSRITWDECKSMKFTNQVINEIVRASSHTPGIFRKTLKDVQVNGYTIPKGWLVLINPMAVHLNPSIFKDPLTFNPWRWQEAQGSSLTKNFIAFGDGARHCMGADFTKLQMAMFLHELVTKYRWKEIKGGQKFRISDLVFLQDYHIQLFPRS</sequence>
<keyword evidence="4" id="KW-0560">Oxidoreductase</keyword>
<dbReference type="InterPro" id="IPR017972">
    <property type="entry name" value="Cyt_P450_CS"/>
</dbReference>
<dbReference type="SUPFAM" id="SSF48264">
    <property type="entry name" value="Cytochrome P450"/>
    <property type="match status" value="1"/>
</dbReference>
<dbReference type="PROSITE" id="PS00086">
    <property type="entry name" value="CYTOCHROME_P450"/>
    <property type="match status" value="1"/>
</dbReference>
<keyword evidence="3 4" id="KW-0349">Heme</keyword>
<dbReference type="PANTHER" id="PTHR24286:SF259">
    <property type="entry name" value="CYTOCHROME P450"/>
    <property type="match status" value="1"/>
</dbReference>
<dbReference type="AlphaFoldDB" id="A0A1B6QA72"/>
<dbReference type="GO" id="GO:0005506">
    <property type="term" value="F:iron ion binding"/>
    <property type="evidence" value="ECO:0007669"/>
    <property type="project" value="InterPro"/>
</dbReference>
<dbReference type="GO" id="GO:0016132">
    <property type="term" value="P:brassinosteroid biosynthetic process"/>
    <property type="evidence" value="ECO:0000318"/>
    <property type="project" value="GO_Central"/>
</dbReference>
<dbReference type="GO" id="GO:0010268">
    <property type="term" value="P:brassinosteroid homeostasis"/>
    <property type="evidence" value="ECO:0000318"/>
    <property type="project" value="GO_Central"/>
</dbReference>
<dbReference type="Proteomes" id="UP000000768">
    <property type="component" value="Chromosome 2"/>
</dbReference>
<evidence type="ECO:0000256" key="1">
    <source>
        <dbReference type="ARBA" id="ARBA00022723"/>
    </source>
</evidence>
<dbReference type="Pfam" id="PF00067">
    <property type="entry name" value="p450"/>
    <property type="match status" value="1"/>
</dbReference>
<dbReference type="GO" id="GO:0020037">
    <property type="term" value="F:heme binding"/>
    <property type="evidence" value="ECO:0007669"/>
    <property type="project" value="InterPro"/>
</dbReference>
<keyword evidence="1 3" id="KW-0479">Metal-binding</keyword>
<protein>
    <recommendedName>
        <fullName evidence="7">Cytochrome P450</fullName>
    </recommendedName>
</protein>
<dbReference type="InterPro" id="IPR036396">
    <property type="entry name" value="Cyt_P450_sf"/>
</dbReference>
<accession>A0A1B6QA72</accession>
<evidence type="ECO:0000256" key="3">
    <source>
        <dbReference type="PIRSR" id="PIRSR602401-1"/>
    </source>
</evidence>
<dbReference type="InterPro" id="IPR002401">
    <property type="entry name" value="Cyt_P450_E_grp-I"/>
</dbReference>
<gene>
    <name evidence="5" type="ORF">SORBI_3002G094500</name>
</gene>
<name>A0A1B6QA72_SORBI</name>
<evidence type="ECO:0000256" key="2">
    <source>
        <dbReference type="ARBA" id="ARBA00023004"/>
    </source>
</evidence>
<dbReference type="GO" id="GO:0004497">
    <property type="term" value="F:monooxygenase activity"/>
    <property type="evidence" value="ECO:0000318"/>
    <property type="project" value="GO_Central"/>
</dbReference>
<dbReference type="EMBL" id="CM000761">
    <property type="protein sequence ID" value="KXG34804.2"/>
    <property type="molecule type" value="Genomic_DNA"/>
</dbReference>
<keyword evidence="6" id="KW-1185">Reference proteome</keyword>
<dbReference type="GO" id="GO:0016705">
    <property type="term" value="F:oxidoreductase activity, acting on paired donors, with incorporation or reduction of molecular oxygen"/>
    <property type="evidence" value="ECO:0007669"/>
    <property type="project" value="InterPro"/>
</dbReference>
<dbReference type="PANTHER" id="PTHR24286">
    <property type="entry name" value="CYTOCHROME P450 26"/>
    <property type="match status" value="1"/>
</dbReference>
<comment type="cofactor">
    <cofactor evidence="3">
        <name>heme</name>
        <dbReference type="ChEBI" id="CHEBI:30413"/>
    </cofactor>
</comment>
<dbReference type="PRINTS" id="PR00463">
    <property type="entry name" value="EP450I"/>
</dbReference>
<dbReference type="Gramene" id="KXG34804">
    <property type="protein sequence ID" value="KXG34804"/>
    <property type="gene ID" value="SORBI_3002G094500"/>
</dbReference>
<evidence type="ECO:0000313" key="5">
    <source>
        <dbReference type="EMBL" id="KXG34804.2"/>
    </source>
</evidence>
<proteinExistence type="inferred from homology"/>
<keyword evidence="4" id="KW-0503">Monooxygenase</keyword>
<dbReference type="CDD" id="cd11043">
    <property type="entry name" value="CYP90-like"/>
    <property type="match status" value="1"/>
</dbReference>
<evidence type="ECO:0008006" key="7">
    <source>
        <dbReference type="Google" id="ProtNLM"/>
    </source>
</evidence>
<dbReference type="Gene3D" id="1.10.630.10">
    <property type="entry name" value="Cytochrome P450"/>
    <property type="match status" value="1"/>
</dbReference>
<dbReference type="OMA" id="VINHEVH"/>
<reference evidence="5 6" key="1">
    <citation type="journal article" date="2009" name="Nature">
        <title>The Sorghum bicolor genome and the diversification of grasses.</title>
        <authorList>
            <person name="Paterson A.H."/>
            <person name="Bowers J.E."/>
            <person name="Bruggmann R."/>
            <person name="Dubchak I."/>
            <person name="Grimwood J."/>
            <person name="Gundlach H."/>
            <person name="Haberer G."/>
            <person name="Hellsten U."/>
            <person name="Mitros T."/>
            <person name="Poliakov A."/>
            <person name="Schmutz J."/>
            <person name="Spannagl M."/>
            <person name="Tang H."/>
            <person name="Wang X."/>
            <person name="Wicker T."/>
            <person name="Bharti A.K."/>
            <person name="Chapman J."/>
            <person name="Feltus F.A."/>
            <person name="Gowik U."/>
            <person name="Grigoriev I.V."/>
            <person name="Lyons E."/>
            <person name="Maher C.A."/>
            <person name="Martis M."/>
            <person name="Narechania A."/>
            <person name="Otillar R.P."/>
            <person name="Penning B.W."/>
            <person name="Salamov A.A."/>
            <person name="Wang Y."/>
            <person name="Zhang L."/>
            <person name="Carpita N.C."/>
            <person name="Freeling M."/>
            <person name="Gingle A.R."/>
            <person name="Hash C.T."/>
            <person name="Keller B."/>
            <person name="Klein P."/>
            <person name="Kresovich S."/>
            <person name="McCann M.C."/>
            <person name="Ming R."/>
            <person name="Peterson D.G."/>
            <person name="Mehboob-ur-Rahman"/>
            <person name="Ware D."/>
            <person name="Westhoff P."/>
            <person name="Mayer K.F."/>
            <person name="Messing J."/>
            <person name="Rokhsar D.S."/>
        </authorList>
    </citation>
    <scope>NUCLEOTIDE SEQUENCE [LARGE SCALE GENOMIC DNA]</scope>
    <source>
        <strain evidence="6">cv. BTx623</strain>
    </source>
</reference>
<keyword evidence="2 3" id="KW-0408">Iron</keyword>
<comment type="similarity">
    <text evidence="4">Belongs to the cytochrome P450 family.</text>
</comment>
<evidence type="ECO:0000313" key="6">
    <source>
        <dbReference type="Proteomes" id="UP000000768"/>
    </source>
</evidence>
<organism evidence="5 6">
    <name type="scientific">Sorghum bicolor</name>
    <name type="common">Sorghum</name>
    <name type="synonym">Sorghum vulgare</name>
    <dbReference type="NCBI Taxonomy" id="4558"/>
    <lineage>
        <taxon>Eukaryota</taxon>
        <taxon>Viridiplantae</taxon>
        <taxon>Streptophyta</taxon>
        <taxon>Embryophyta</taxon>
        <taxon>Tracheophyta</taxon>
        <taxon>Spermatophyta</taxon>
        <taxon>Magnoliopsida</taxon>
        <taxon>Liliopsida</taxon>
        <taxon>Poales</taxon>
        <taxon>Poaceae</taxon>
        <taxon>PACMAD clade</taxon>
        <taxon>Panicoideae</taxon>
        <taxon>Andropogonodae</taxon>
        <taxon>Andropogoneae</taxon>
        <taxon>Sorghinae</taxon>
        <taxon>Sorghum</taxon>
    </lineage>
</organism>
<feature type="binding site" description="axial binding residue" evidence="3">
    <location>
        <position position="393"/>
    </location>
    <ligand>
        <name>heme</name>
        <dbReference type="ChEBI" id="CHEBI:30413"/>
    </ligand>
    <ligandPart>
        <name>Fe</name>
        <dbReference type="ChEBI" id="CHEBI:18248"/>
    </ligandPart>
</feature>
<dbReference type="STRING" id="4558.A0A1B6QA72"/>
<dbReference type="InParanoid" id="A0A1B6QA72"/>